<dbReference type="Gene3D" id="3.30.750.140">
    <property type="match status" value="1"/>
</dbReference>
<proteinExistence type="predicted"/>
<gene>
    <name evidence="3" type="ORF">AAF454_01295</name>
</gene>
<evidence type="ECO:0000313" key="4">
    <source>
        <dbReference type="Proteomes" id="UP001398420"/>
    </source>
</evidence>
<comment type="caution">
    <text evidence="3">The sequence shown here is derived from an EMBL/GenBank/DDBJ whole genome shotgun (WGS) entry which is preliminary data.</text>
</comment>
<feature type="region of interest" description="Disordered" evidence="1">
    <location>
        <begin position="12"/>
        <end position="78"/>
    </location>
</feature>
<feature type="region of interest" description="Disordered" evidence="1">
    <location>
        <begin position="413"/>
        <end position="457"/>
    </location>
</feature>
<keyword evidence="4" id="KW-1185">Reference proteome</keyword>
<evidence type="ECO:0000259" key="2">
    <source>
        <dbReference type="Pfam" id="PF02120"/>
    </source>
</evidence>
<feature type="compositionally biased region" description="Low complexity" evidence="1">
    <location>
        <begin position="421"/>
        <end position="431"/>
    </location>
</feature>
<name>A0ABU9LJC1_9BACL</name>
<dbReference type="EMBL" id="JBCEWA010000001">
    <property type="protein sequence ID" value="MEL5987054.1"/>
    <property type="molecule type" value="Genomic_DNA"/>
</dbReference>
<dbReference type="CDD" id="cd17470">
    <property type="entry name" value="T3SS_Flik_C"/>
    <property type="match status" value="1"/>
</dbReference>
<evidence type="ECO:0000256" key="1">
    <source>
        <dbReference type="SAM" id="MobiDB-lite"/>
    </source>
</evidence>
<reference evidence="3 4" key="1">
    <citation type="submission" date="2024-04" db="EMBL/GenBank/DDBJ databases">
        <authorList>
            <person name="Wu Y.S."/>
            <person name="Zhang L."/>
        </authorList>
    </citation>
    <scope>NUCLEOTIDE SEQUENCE [LARGE SCALE GENOMIC DNA]</scope>
    <source>
        <strain evidence="3 4">KG-01</strain>
    </source>
</reference>
<feature type="compositionally biased region" description="Polar residues" evidence="1">
    <location>
        <begin position="22"/>
        <end position="77"/>
    </location>
</feature>
<keyword evidence="3" id="KW-0969">Cilium</keyword>
<dbReference type="InterPro" id="IPR038610">
    <property type="entry name" value="FliK-like_C_sf"/>
</dbReference>
<feature type="compositionally biased region" description="Basic and acidic residues" evidence="1">
    <location>
        <begin position="432"/>
        <end position="449"/>
    </location>
</feature>
<accession>A0ABU9LJC1</accession>
<dbReference type="Pfam" id="PF02120">
    <property type="entry name" value="Flg_hook"/>
    <property type="match status" value="1"/>
</dbReference>
<sequence length="457" mass="49795">MVMVGSLDRVAIGKSDAKSVAKSRSNTTDFSSTLNKAQQASKNETNQSTSSKSGVTTAQKQKNEVQTPATNTEGQQNKVEEIKEDVVNEQSSSQLTLEFLLPTQKVDEQVTKVEEVDFSSLLQATSVQQIIEMMGGQPLVEGEQLNLDQVAKALGMQTQDLQNLITKLTNTNQQTQPSGANDLWTELGKVDQKVMAALQQIAAAINGHGDAKLTKKEAQQAVALFKLIDLAAPKTDLTLKQESQAAQMKNWLSNLAGQISEKTAEKETMLPFAKATIRFSVPKAVEVPTNQVTTAATLQGTKPSVVTIQLPSNGTSQAQSAKFVEEFQNVLNRAQFASNAAGTRLLIKLYPEHLGTIRIELVQKDGMLSAKLLASNTAGKQMIDSTLHQLKQGFANQNIQLDRLDVAQALTEPNKSDRGNQFGQQSPQSQQTEHDETNEGKQDELKSFDEILAEMEE</sequence>
<organism evidence="3 4">
    <name type="scientific">Kurthia gibsonii</name>
    <dbReference type="NCBI Taxonomy" id="33946"/>
    <lineage>
        <taxon>Bacteria</taxon>
        <taxon>Bacillati</taxon>
        <taxon>Bacillota</taxon>
        <taxon>Bacilli</taxon>
        <taxon>Bacillales</taxon>
        <taxon>Caryophanaceae</taxon>
        <taxon>Kurthia</taxon>
    </lineage>
</organism>
<dbReference type="InterPro" id="IPR021136">
    <property type="entry name" value="Flagellar_hook_control-like_C"/>
</dbReference>
<keyword evidence="3" id="KW-0282">Flagellum</keyword>
<keyword evidence="3" id="KW-0966">Cell projection</keyword>
<dbReference type="Proteomes" id="UP001398420">
    <property type="component" value="Unassembled WGS sequence"/>
</dbReference>
<protein>
    <submittedName>
        <fullName evidence="3">Flagellar hook-length control protein FliK</fullName>
    </submittedName>
</protein>
<feature type="domain" description="Flagellar hook-length control protein-like C-terminal" evidence="2">
    <location>
        <begin position="336"/>
        <end position="408"/>
    </location>
</feature>
<evidence type="ECO:0000313" key="3">
    <source>
        <dbReference type="EMBL" id="MEL5987054.1"/>
    </source>
</evidence>
<dbReference type="RefSeq" id="WP_087680166.1">
    <property type="nucleotide sequence ID" value="NZ_JBBCRB010000001.1"/>
</dbReference>